<name>A0A3F3MWI9_ACIBA</name>
<sequence>MLKLVSNKDGVEIHQLEITESSCTITPEFAGVCELVNQCNGDKRQILNALAQFNKNYVWAVTYETPPVPALTRRQFRLALVTNGYSLADIETLIAQIEDDMHRQIIQIEWQDATTFIRTSPNLLFMTNLMGLSTEQVDTLWSQALTL</sequence>
<comment type="caution">
    <text evidence="1">The sequence shown here is derived from an EMBL/GenBank/DDBJ whole genome shotgun (WGS) entry which is preliminary data.</text>
</comment>
<evidence type="ECO:0000313" key="1">
    <source>
        <dbReference type="EMBL" id="PZM19131.1"/>
    </source>
</evidence>
<evidence type="ECO:0000313" key="2">
    <source>
        <dbReference type="Proteomes" id="UP000248662"/>
    </source>
</evidence>
<dbReference type="EMBL" id="QKWF01000002">
    <property type="protein sequence ID" value="PZM19131.1"/>
    <property type="molecule type" value="Genomic_DNA"/>
</dbReference>
<dbReference type="Proteomes" id="UP000248662">
    <property type="component" value="Unassembled WGS sequence"/>
</dbReference>
<dbReference type="RefSeq" id="WP_111034181.1">
    <property type="nucleotide sequence ID" value="NZ_QKWF01000002.1"/>
</dbReference>
<gene>
    <name evidence="1" type="ORF">DOL94_00330</name>
</gene>
<dbReference type="AlphaFoldDB" id="A0A3F3MWI9"/>
<accession>A0A3F3MWI9</accession>
<organism evidence="1 2">
    <name type="scientific">Acinetobacter baumannii</name>
    <dbReference type="NCBI Taxonomy" id="470"/>
    <lineage>
        <taxon>Bacteria</taxon>
        <taxon>Pseudomonadati</taxon>
        <taxon>Pseudomonadota</taxon>
        <taxon>Gammaproteobacteria</taxon>
        <taxon>Moraxellales</taxon>
        <taxon>Moraxellaceae</taxon>
        <taxon>Acinetobacter</taxon>
        <taxon>Acinetobacter calcoaceticus/baumannii complex</taxon>
    </lineage>
</organism>
<proteinExistence type="predicted"/>
<protein>
    <submittedName>
        <fullName evidence="1">Uncharacterized protein</fullName>
    </submittedName>
</protein>
<reference evidence="1 2" key="1">
    <citation type="submission" date="2018-06" db="EMBL/GenBank/DDBJ databases">
        <title>Carbapenemase-producing Acinetobacter spp. from environmental sources in an hospital from French Polynesia.</title>
        <authorList>
            <person name="Bonnin R.A."/>
            <person name="Levy M."/>
            <person name="Cuzon G."/>
            <person name="Dortet L."/>
            <person name="Naas T."/>
        </authorList>
    </citation>
    <scope>NUCLEOTIDE SEQUENCE [LARGE SCALE GENOMIC DNA]</scope>
    <source>
        <strain evidence="1 2">R10</strain>
    </source>
</reference>